<dbReference type="InterPro" id="IPR015946">
    <property type="entry name" value="KH_dom-like_a/b"/>
</dbReference>
<proteinExistence type="predicted"/>
<dbReference type="InterPro" id="IPR003718">
    <property type="entry name" value="OsmC/Ohr_fam"/>
</dbReference>
<dbReference type="InterPro" id="IPR036102">
    <property type="entry name" value="OsmC/Ohrsf"/>
</dbReference>
<evidence type="ECO:0000256" key="1">
    <source>
        <dbReference type="SAM" id="MobiDB-lite"/>
    </source>
</evidence>
<gene>
    <name evidence="2" type="ORF">EV187_2647</name>
</gene>
<dbReference type="Proteomes" id="UP000293289">
    <property type="component" value="Unassembled WGS sequence"/>
</dbReference>
<organism evidence="2 3">
    <name type="scientific">Agromyces ramosus</name>
    <dbReference type="NCBI Taxonomy" id="33879"/>
    <lineage>
        <taxon>Bacteria</taxon>
        <taxon>Bacillati</taxon>
        <taxon>Actinomycetota</taxon>
        <taxon>Actinomycetes</taxon>
        <taxon>Micrococcales</taxon>
        <taxon>Microbacteriaceae</taxon>
        <taxon>Agromyces</taxon>
    </lineage>
</organism>
<dbReference type="Gene3D" id="3.30.300.20">
    <property type="match status" value="1"/>
</dbReference>
<comment type="caution">
    <text evidence="2">The sequence shown here is derived from an EMBL/GenBank/DDBJ whole genome shotgun (WGS) entry which is preliminary data.</text>
</comment>
<evidence type="ECO:0000313" key="2">
    <source>
        <dbReference type="EMBL" id="RZS64267.1"/>
    </source>
</evidence>
<dbReference type="AlphaFoldDB" id="A0A4Q7MAF4"/>
<feature type="region of interest" description="Disordered" evidence="1">
    <location>
        <begin position="1"/>
        <end position="22"/>
    </location>
</feature>
<name>A0A4Q7MAF4_9MICO</name>
<protein>
    <submittedName>
        <fullName evidence="2">Putative OsmC-like protein</fullName>
    </submittedName>
</protein>
<dbReference type="EMBL" id="SGWY01000003">
    <property type="protein sequence ID" value="RZS64267.1"/>
    <property type="molecule type" value="Genomic_DNA"/>
</dbReference>
<dbReference type="Pfam" id="PF02566">
    <property type="entry name" value="OsmC"/>
    <property type="match status" value="1"/>
</dbReference>
<dbReference type="RefSeq" id="WP_165391183.1">
    <property type="nucleotide sequence ID" value="NZ_SGWY01000003.1"/>
</dbReference>
<dbReference type="SUPFAM" id="SSF82784">
    <property type="entry name" value="OsmC-like"/>
    <property type="match status" value="1"/>
</dbReference>
<accession>A0A4Q7MAF4</accession>
<reference evidence="2 3" key="1">
    <citation type="submission" date="2019-02" db="EMBL/GenBank/DDBJ databases">
        <title>Genomic Encyclopedia of Type Strains, Phase IV (KMG-IV): sequencing the most valuable type-strain genomes for metagenomic binning, comparative biology and taxonomic classification.</title>
        <authorList>
            <person name="Goeker M."/>
        </authorList>
    </citation>
    <scope>NUCLEOTIDE SEQUENCE [LARGE SCALE GENOMIC DNA]</scope>
    <source>
        <strain evidence="2 3">DSM 43045</strain>
    </source>
</reference>
<sequence length="158" mass="17308">MTTTDEPTAEHAHQVSGRIAPGSVSVTRVGPRMYQGLNERGATLLVGGPELEGEHFSPGELLKLALIACSGLSADRVTARRLGEDFALTVWAHGKSDHDTNRYTRIEEEFLLDLSRLEPDEREQLLVVMTKAIERGCTVARTIEEVVELPTTIDGTQV</sequence>
<evidence type="ECO:0000313" key="3">
    <source>
        <dbReference type="Proteomes" id="UP000293289"/>
    </source>
</evidence>
<keyword evidence="3" id="KW-1185">Reference proteome</keyword>